<evidence type="ECO:0000256" key="1">
    <source>
        <dbReference type="SAM" id="Phobius"/>
    </source>
</evidence>
<name>A0A8J2BQZ2_9BACT</name>
<evidence type="ECO:0000313" key="3">
    <source>
        <dbReference type="Proteomes" id="UP000663859"/>
    </source>
</evidence>
<protein>
    <submittedName>
        <fullName evidence="2">Uncharacterized protein</fullName>
    </submittedName>
</protein>
<keyword evidence="3" id="KW-1185">Reference proteome</keyword>
<dbReference type="Proteomes" id="UP000663859">
    <property type="component" value="Unassembled WGS sequence"/>
</dbReference>
<proteinExistence type="predicted"/>
<keyword evidence="1" id="KW-1133">Transmembrane helix</keyword>
<feature type="transmembrane region" description="Helical" evidence="1">
    <location>
        <begin position="133"/>
        <end position="149"/>
    </location>
</feature>
<feature type="transmembrane region" description="Helical" evidence="1">
    <location>
        <begin position="186"/>
        <end position="213"/>
    </location>
</feature>
<feature type="transmembrane region" description="Helical" evidence="1">
    <location>
        <begin position="307"/>
        <end position="325"/>
    </location>
</feature>
<feature type="transmembrane region" description="Helical" evidence="1">
    <location>
        <begin position="337"/>
        <end position="356"/>
    </location>
</feature>
<keyword evidence="1" id="KW-0472">Membrane</keyword>
<dbReference type="EMBL" id="CAJNOB010000056">
    <property type="protein sequence ID" value="CAF0703464.1"/>
    <property type="molecule type" value="Genomic_DNA"/>
</dbReference>
<sequence length="578" mass="66470">MERPTFFDNRIFPWVVSALIVAVVKFFSPWTLSWDEACQHEVAHRLVAGLGLTSTFLSIPSEDLCQDPLPRPYFHHPPGYSLLIAALLTLKLPILPSLRVLSFALTLGGWIGFGRIARLLFPAPEHPNERATFPWMAAWIIPWLWSPWWRGTDLYLWALTPWVLLIGSLPGKAYPYATFTRALQDAFLGMLVGILYWIRYASLFLLVWFHLWILIDTDCPRRFLIRRWICFWLGFSPLFFLLQFFQRIAETNHRGLIAPFLTIGGFGEVGSRLKELLLELGNTAQPFFFFLPGSWRRELVQGWPSCLFLWLLAVALLLWPFFLLRKDRLAPSSPQRRLLKACLWAILANFLTLSLAELASHDMEQGKIPFLLEDRYFWPVGACYPLVGIAALTGWRSGKALARWATAIFSPQWRAITTLVSLLALAGLFIRQPLRQWTAKALDEALRSMERPRNVFVTGKEKSKRYVHLLARSHPGAAFYIEDYPFYAFDWDPFHNPLRPIPPPSFWQHAWCSCSKELFWILGQSSPGAFSPKSSGYRKPLGNLGKHFSVELVTFFPEEEVAIFHSVVPAGYRFRGEP</sequence>
<reference evidence="2" key="1">
    <citation type="submission" date="2021-02" db="EMBL/GenBank/DDBJ databases">
        <authorList>
            <person name="Cremers G."/>
            <person name="Picone N."/>
        </authorList>
    </citation>
    <scope>NUCLEOTIDE SEQUENCE</scope>
    <source>
        <strain evidence="2">PQ17</strain>
    </source>
</reference>
<feature type="transmembrane region" description="Helical" evidence="1">
    <location>
        <begin position="376"/>
        <end position="395"/>
    </location>
</feature>
<gene>
    <name evidence="2" type="ORF">MPNT_60005</name>
</gene>
<dbReference type="RefSeq" id="WP_174582393.1">
    <property type="nucleotide sequence ID" value="NZ_CAJNOB010000056.1"/>
</dbReference>
<feature type="transmembrane region" description="Helical" evidence="1">
    <location>
        <begin position="225"/>
        <end position="245"/>
    </location>
</feature>
<feature type="transmembrane region" description="Helical" evidence="1">
    <location>
        <begin position="101"/>
        <end position="121"/>
    </location>
</feature>
<feature type="transmembrane region" description="Helical" evidence="1">
    <location>
        <begin position="12"/>
        <end position="30"/>
    </location>
</feature>
<comment type="caution">
    <text evidence="2">The sequence shown here is derived from an EMBL/GenBank/DDBJ whole genome shotgun (WGS) entry which is preliminary data.</text>
</comment>
<feature type="transmembrane region" description="Helical" evidence="1">
    <location>
        <begin position="155"/>
        <end position="174"/>
    </location>
</feature>
<feature type="transmembrane region" description="Helical" evidence="1">
    <location>
        <begin position="415"/>
        <end position="434"/>
    </location>
</feature>
<evidence type="ECO:0000313" key="2">
    <source>
        <dbReference type="EMBL" id="CAF0703464.1"/>
    </source>
</evidence>
<organism evidence="2 3">
    <name type="scientific">Candidatus Methylacidithermus pantelleriae</name>
    <dbReference type="NCBI Taxonomy" id="2744239"/>
    <lineage>
        <taxon>Bacteria</taxon>
        <taxon>Pseudomonadati</taxon>
        <taxon>Verrucomicrobiota</taxon>
        <taxon>Methylacidiphilae</taxon>
        <taxon>Methylacidiphilales</taxon>
        <taxon>Methylacidiphilaceae</taxon>
        <taxon>Candidatus Methylacidithermus</taxon>
    </lineage>
</organism>
<accession>A0A8J2BQZ2</accession>
<dbReference type="AlphaFoldDB" id="A0A8J2BQZ2"/>
<feature type="transmembrane region" description="Helical" evidence="1">
    <location>
        <begin position="79"/>
        <end position="95"/>
    </location>
</feature>
<keyword evidence="1" id="KW-0812">Transmembrane</keyword>